<protein>
    <recommendedName>
        <fullName evidence="3">F-box domain-containing protein</fullName>
    </recommendedName>
</protein>
<dbReference type="AlphaFoldDB" id="A0A0C3H0Q0"/>
<dbReference type="HOGENOM" id="CLU_1428398_0_0_1"/>
<evidence type="ECO:0000313" key="1">
    <source>
        <dbReference type="EMBL" id="KIM96964.1"/>
    </source>
</evidence>
<dbReference type="EMBL" id="KN832883">
    <property type="protein sequence ID" value="KIM96964.1"/>
    <property type="molecule type" value="Genomic_DNA"/>
</dbReference>
<organism evidence="1 2">
    <name type="scientific">Oidiodendron maius (strain Zn)</name>
    <dbReference type="NCBI Taxonomy" id="913774"/>
    <lineage>
        <taxon>Eukaryota</taxon>
        <taxon>Fungi</taxon>
        <taxon>Dikarya</taxon>
        <taxon>Ascomycota</taxon>
        <taxon>Pezizomycotina</taxon>
        <taxon>Leotiomycetes</taxon>
        <taxon>Leotiomycetes incertae sedis</taxon>
        <taxon>Myxotrichaceae</taxon>
        <taxon>Oidiodendron</taxon>
    </lineage>
</organism>
<dbReference type="STRING" id="913774.A0A0C3H0Q0"/>
<proteinExistence type="predicted"/>
<reference evidence="1 2" key="1">
    <citation type="submission" date="2014-04" db="EMBL/GenBank/DDBJ databases">
        <authorList>
            <consortium name="DOE Joint Genome Institute"/>
            <person name="Kuo A."/>
            <person name="Martino E."/>
            <person name="Perotto S."/>
            <person name="Kohler A."/>
            <person name="Nagy L.G."/>
            <person name="Floudas D."/>
            <person name="Copeland A."/>
            <person name="Barry K.W."/>
            <person name="Cichocki N."/>
            <person name="Veneault-Fourrey C."/>
            <person name="LaButti K."/>
            <person name="Lindquist E.A."/>
            <person name="Lipzen A."/>
            <person name="Lundell T."/>
            <person name="Morin E."/>
            <person name="Murat C."/>
            <person name="Sun H."/>
            <person name="Tunlid A."/>
            <person name="Henrissat B."/>
            <person name="Grigoriev I.V."/>
            <person name="Hibbett D.S."/>
            <person name="Martin F."/>
            <person name="Nordberg H.P."/>
            <person name="Cantor M.N."/>
            <person name="Hua S.X."/>
        </authorList>
    </citation>
    <scope>NUCLEOTIDE SEQUENCE [LARGE SCALE GENOMIC DNA]</scope>
    <source>
        <strain evidence="1 2">Zn</strain>
    </source>
</reference>
<reference evidence="2" key="2">
    <citation type="submission" date="2015-01" db="EMBL/GenBank/DDBJ databases">
        <title>Evolutionary Origins and Diversification of the Mycorrhizal Mutualists.</title>
        <authorList>
            <consortium name="DOE Joint Genome Institute"/>
            <consortium name="Mycorrhizal Genomics Consortium"/>
            <person name="Kohler A."/>
            <person name="Kuo A."/>
            <person name="Nagy L.G."/>
            <person name="Floudas D."/>
            <person name="Copeland A."/>
            <person name="Barry K.W."/>
            <person name="Cichocki N."/>
            <person name="Veneault-Fourrey C."/>
            <person name="LaButti K."/>
            <person name="Lindquist E.A."/>
            <person name="Lipzen A."/>
            <person name="Lundell T."/>
            <person name="Morin E."/>
            <person name="Murat C."/>
            <person name="Riley R."/>
            <person name="Ohm R."/>
            <person name="Sun H."/>
            <person name="Tunlid A."/>
            <person name="Henrissat B."/>
            <person name="Grigoriev I.V."/>
            <person name="Hibbett D.S."/>
            <person name="Martin F."/>
        </authorList>
    </citation>
    <scope>NUCLEOTIDE SEQUENCE [LARGE SCALE GENOMIC DNA]</scope>
    <source>
        <strain evidence="2">Zn</strain>
    </source>
</reference>
<dbReference type="InParanoid" id="A0A0C3H0Q0"/>
<evidence type="ECO:0000313" key="2">
    <source>
        <dbReference type="Proteomes" id="UP000054321"/>
    </source>
</evidence>
<sequence>MNNHPGQEENASRIQFLDLPPELIILIADWLPAEFAACFALCNRGASRNAFLSNLMRSRVEQLETQVNCRTETLHCSECYMEFTIDATDFGKRGVAVFITRWTNFGSGLDPEDPKWESHFRWWNSQGYHQSLPLGSIRERFESQGGKLVKELTADNIVKLLRAQLQFHPSLIGRVRFEIAALVFRQKVSQ</sequence>
<dbReference type="Proteomes" id="UP000054321">
    <property type="component" value="Unassembled WGS sequence"/>
</dbReference>
<evidence type="ECO:0008006" key="3">
    <source>
        <dbReference type="Google" id="ProtNLM"/>
    </source>
</evidence>
<gene>
    <name evidence="1" type="ORF">OIDMADRAFT_169738</name>
</gene>
<dbReference type="OrthoDB" id="3766406at2759"/>
<keyword evidence="2" id="KW-1185">Reference proteome</keyword>
<accession>A0A0C3H0Q0</accession>
<name>A0A0C3H0Q0_OIDMZ</name>